<accession>A0A833HMQ0</accession>
<dbReference type="RefSeq" id="WP_151866763.1">
    <property type="nucleotide sequence ID" value="NZ_WBZB01000047.1"/>
</dbReference>
<dbReference type="Proteomes" id="UP000465601">
    <property type="component" value="Unassembled WGS sequence"/>
</dbReference>
<dbReference type="EMBL" id="WBZB01000047">
    <property type="protein sequence ID" value="KAB3527067.1"/>
    <property type="molecule type" value="Genomic_DNA"/>
</dbReference>
<name>A0A833HMQ0_9FIRM</name>
<sequence>MELSIGSKDFLDSFQHIWEKNIDDYGTSKVNLFVLNINANNFDYSSLTRNLLDPLIDYSVSRKIKERFKGKPHTLTRTAQDKFKEYINNTGELGEFLLYCFLESHLEAPKILSKLELKTSTSMYVHGADGVHFLKLDNGNYQLIFGESKTIKGMTDALSAAFTSIYEFKNEINKDGKEKSGINYEKTLLHSNLDKEAFSDEERSFLENLIYPKKDRDFYVDDAFGIFIGYEIEINTEDMKLPNDQFRQKIISTISDDVSRRLGYIAKKIEEYKLFGHNFYIYVMPFSELDDNRRKILEEII</sequence>
<evidence type="ECO:0000313" key="2">
    <source>
        <dbReference type="EMBL" id="KAB3527067.1"/>
    </source>
</evidence>
<gene>
    <name evidence="2" type="ORF">F8153_12880</name>
</gene>
<keyword evidence="3" id="KW-1185">Reference proteome</keyword>
<organism evidence="2 3">
    <name type="scientific">Alkaliphilus serpentinus</name>
    <dbReference type="NCBI Taxonomy" id="1482731"/>
    <lineage>
        <taxon>Bacteria</taxon>
        <taxon>Bacillati</taxon>
        <taxon>Bacillota</taxon>
        <taxon>Clostridia</taxon>
        <taxon>Peptostreptococcales</taxon>
        <taxon>Natronincolaceae</taxon>
        <taxon>Alkaliphilus</taxon>
    </lineage>
</organism>
<feature type="domain" description="Anti-bacteriophage protein A/HamA C-terminal" evidence="1">
    <location>
        <begin position="20"/>
        <end position="300"/>
    </location>
</feature>
<proteinExistence type="predicted"/>
<reference evidence="2 3" key="1">
    <citation type="submission" date="2019-10" db="EMBL/GenBank/DDBJ databases">
        <title>Alkaliphilus serpentinus sp. nov. and Alkaliphilus pronyensis sp. nov., two novel anaerobic alkaliphilic species isolated from the serpentinized-hosted hydrothermal field of the Prony Bay (New Caledonia).</title>
        <authorList>
            <person name="Postec A."/>
        </authorList>
    </citation>
    <scope>NUCLEOTIDE SEQUENCE [LARGE SCALE GENOMIC DNA]</scope>
    <source>
        <strain evidence="2 3">LacT</strain>
    </source>
</reference>
<evidence type="ECO:0000313" key="3">
    <source>
        <dbReference type="Proteomes" id="UP000465601"/>
    </source>
</evidence>
<dbReference type="AlphaFoldDB" id="A0A833HMQ0"/>
<dbReference type="InterPro" id="IPR014976">
    <property type="entry name" value="AbpA_HamA_C"/>
</dbReference>
<dbReference type="Pfam" id="PF08878">
    <property type="entry name" value="HamA"/>
    <property type="match status" value="1"/>
</dbReference>
<dbReference type="OrthoDB" id="4964195at2"/>
<evidence type="ECO:0000259" key="1">
    <source>
        <dbReference type="Pfam" id="PF08878"/>
    </source>
</evidence>
<comment type="caution">
    <text evidence="2">The sequence shown here is derived from an EMBL/GenBank/DDBJ whole genome shotgun (WGS) entry which is preliminary data.</text>
</comment>
<protein>
    <submittedName>
        <fullName evidence="2">DUF1837 domain-containing protein</fullName>
    </submittedName>
</protein>